<organism evidence="16 17">
    <name type="scientific">Nocardioides glacieisoli</name>
    <dbReference type="NCBI Taxonomy" id="1168730"/>
    <lineage>
        <taxon>Bacteria</taxon>
        <taxon>Bacillati</taxon>
        <taxon>Actinomycetota</taxon>
        <taxon>Actinomycetes</taxon>
        <taxon>Propionibacteriales</taxon>
        <taxon>Nocardioidaceae</taxon>
        <taxon>Nocardioides</taxon>
    </lineage>
</organism>
<feature type="domain" description="Toprim" evidence="15">
    <location>
        <begin position="575"/>
        <end position="663"/>
    </location>
</feature>
<keyword evidence="13" id="KW-0804">Transcription</keyword>
<keyword evidence="2" id="KW-0639">Primosome</keyword>
<dbReference type="Pfam" id="PF08278">
    <property type="entry name" value="DnaG_DnaB_bind"/>
    <property type="match status" value="1"/>
</dbReference>
<gene>
    <name evidence="16" type="ORF">EUA06_13570</name>
</gene>
<evidence type="ECO:0000256" key="12">
    <source>
        <dbReference type="ARBA" id="ARBA00023125"/>
    </source>
</evidence>
<dbReference type="InterPro" id="IPR006141">
    <property type="entry name" value="Intein_N"/>
</dbReference>
<feature type="compositionally biased region" description="Basic and acidic residues" evidence="14">
    <location>
        <begin position="759"/>
        <end position="768"/>
    </location>
</feature>
<dbReference type="PROSITE" id="PS50880">
    <property type="entry name" value="TOPRIM"/>
    <property type="match status" value="1"/>
</dbReference>
<dbReference type="GO" id="GO:0000428">
    <property type="term" value="C:DNA-directed RNA polymerase complex"/>
    <property type="evidence" value="ECO:0007669"/>
    <property type="project" value="UniProtKB-KW"/>
</dbReference>
<sequence>MAGRIRDDDIAEVREKARIDDVVSQYVTLKRAGGGSLKGLCPFHDEKTPSFNVNPARQFFHCLAGETRVLTDQGARSISELSGGVHRVLGGDGRWVDAPFSSYGVQPLWRITLTRNRQVKELFATDGHRWFVKAGARRQSRREVLTTDLKQGDRLVTVFPRTRTARTRPSPFGIAHGFTFGDGTRAGSGSVAQLCPPKDMAMLKWFPQSQTAAKDDNILVLDLPAFFKSTPELHESVSYLYGWLAGYFAADGCVAEDGTVILNSATKDNLEFVRDLCTRLGIGTYGITSQSRVGFEGREPSDLFRIHLVNEDLREDFFLIDRHRERFLETEKAFARRGWVVQSVQATDRAEEVFCAEVPGTHAFTLEDNILTGNCFGCGEGGDAIAFVMKVDGLTFTETVERLAEKYGVQLRREEGDDEPVRPRGPARGRLIEAHKVAQEFYAEQLGTADAVIARQFLDQRGFDQAAAQMFGVGFAPRDGEALTRHLRGRRFTDEESVAAGLVAHGRSHYDRFRGRLVWPIREANGDTIGFGARRIFDDDRIEAKYLNTSETAIYKKSHVLYGIDLARTAMKDAQQAVVVEGYTDVMACHLAGVRTAVASCGTAFGTDHARVLRRFLGDHDSTSGEVIFTFDGDSAGQKAAMKILESDQVFASQTYVAVAPEGMDPCDLRLKDGDEAVRELVAKRQPLYRFALDNILSRHDLDRADGRIDALRDAAGLVAGIRDKTKVDAFSRELAHMVGVDVDEVRSEVRRAANRPAKQPDERRTTRASEAPEQPVPTRPALPSLSDPRFLIEREMLKLVIQHPAGVGRTTAHVTTGDFTHPTFQGVWEAVTTAGGPAAGAEDPGWSNKVRGAATDPAVIAAVTELGVEPVRGTSDPNPTFAVAYVYRLQELTTARRIADVKARLQRTNPVDNALEYNRMFGELVMLEQHRRKLRDGAVGQTGAQS</sequence>
<evidence type="ECO:0000256" key="3">
    <source>
        <dbReference type="ARBA" id="ARBA00022679"/>
    </source>
</evidence>
<evidence type="ECO:0000256" key="4">
    <source>
        <dbReference type="ARBA" id="ARBA00022695"/>
    </source>
</evidence>
<dbReference type="Pfam" id="PF10410">
    <property type="entry name" value="DnaB_bind"/>
    <property type="match status" value="1"/>
</dbReference>
<evidence type="ECO:0000256" key="9">
    <source>
        <dbReference type="ARBA" id="ARBA00022833"/>
    </source>
</evidence>
<dbReference type="Gene3D" id="3.40.1360.10">
    <property type="match status" value="1"/>
</dbReference>
<keyword evidence="9" id="KW-0862">Zinc</keyword>
<evidence type="ECO:0000256" key="13">
    <source>
        <dbReference type="ARBA" id="ARBA00023163"/>
    </source>
</evidence>
<keyword evidence="10" id="KW-0460">Magnesium</keyword>
<dbReference type="GO" id="GO:0003899">
    <property type="term" value="F:DNA-directed RNA polymerase activity"/>
    <property type="evidence" value="ECO:0007669"/>
    <property type="project" value="InterPro"/>
</dbReference>
<dbReference type="GO" id="GO:0016539">
    <property type="term" value="P:intein-mediated protein splicing"/>
    <property type="evidence" value="ECO:0007669"/>
    <property type="project" value="InterPro"/>
</dbReference>
<keyword evidence="7" id="KW-0863">Zinc-finger</keyword>
<dbReference type="InterPro" id="IPR006295">
    <property type="entry name" value="DNA_primase_DnaG"/>
</dbReference>
<dbReference type="InterPro" id="IPR027434">
    <property type="entry name" value="Homing_endonucl"/>
</dbReference>
<dbReference type="AlphaFoldDB" id="A0A4Q2RQX3"/>
<keyword evidence="6" id="KW-0479">Metal-binding</keyword>
<dbReference type="InterPro" id="IPR036977">
    <property type="entry name" value="DNA_primase_Znf_CHC2"/>
</dbReference>
<keyword evidence="5" id="KW-0235">DNA replication</keyword>
<dbReference type="GO" id="GO:0006269">
    <property type="term" value="P:DNA replication, synthesis of primer"/>
    <property type="evidence" value="ECO:0007669"/>
    <property type="project" value="UniProtKB-KW"/>
</dbReference>
<dbReference type="CDD" id="cd03364">
    <property type="entry name" value="TOPRIM_DnaG_primases"/>
    <property type="match status" value="1"/>
</dbReference>
<dbReference type="InterPro" id="IPR034151">
    <property type="entry name" value="TOPRIM_DnaG_bac"/>
</dbReference>
<dbReference type="GO" id="GO:0008270">
    <property type="term" value="F:zinc ion binding"/>
    <property type="evidence" value="ECO:0007669"/>
    <property type="project" value="UniProtKB-KW"/>
</dbReference>
<name>A0A4Q2RQX3_9ACTN</name>
<evidence type="ECO:0000256" key="5">
    <source>
        <dbReference type="ARBA" id="ARBA00022705"/>
    </source>
</evidence>
<evidence type="ECO:0000313" key="17">
    <source>
        <dbReference type="Proteomes" id="UP000291838"/>
    </source>
</evidence>
<dbReference type="PROSITE" id="PS50817">
    <property type="entry name" value="INTEIN_N_TER"/>
    <property type="match status" value="1"/>
</dbReference>
<dbReference type="PANTHER" id="PTHR30313">
    <property type="entry name" value="DNA PRIMASE"/>
    <property type="match status" value="1"/>
</dbReference>
<dbReference type="GO" id="GO:1990077">
    <property type="term" value="C:primosome complex"/>
    <property type="evidence" value="ECO:0007669"/>
    <property type="project" value="UniProtKB-KW"/>
</dbReference>
<dbReference type="SMART" id="SM00400">
    <property type="entry name" value="ZnF_CHCC"/>
    <property type="match status" value="2"/>
</dbReference>
<dbReference type="Pfam" id="PF14528">
    <property type="entry name" value="LAGLIDADG_3"/>
    <property type="match status" value="1"/>
</dbReference>
<dbReference type="InterPro" id="IPR036844">
    <property type="entry name" value="Hint_dom_sf"/>
</dbReference>
<dbReference type="Pfam" id="PF01807">
    <property type="entry name" value="Zn_ribbon_DnaG"/>
    <property type="match status" value="2"/>
</dbReference>
<evidence type="ECO:0000256" key="1">
    <source>
        <dbReference type="ARBA" id="ARBA00022478"/>
    </source>
</evidence>
<protein>
    <submittedName>
        <fullName evidence="16">DNA primase</fullName>
    </submittedName>
</protein>
<keyword evidence="1" id="KW-0240">DNA-directed RNA polymerase</keyword>
<dbReference type="Gene3D" id="3.90.580.10">
    <property type="entry name" value="Zinc finger, CHC2-type domain"/>
    <property type="match status" value="2"/>
</dbReference>
<keyword evidence="8" id="KW-0068">Autocatalytic cleavage</keyword>
<dbReference type="CDD" id="cd00081">
    <property type="entry name" value="Hint"/>
    <property type="match status" value="1"/>
</dbReference>
<dbReference type="SUPFAM" id="SSF51294">
    <property type="entry name" value="Hedgehog/intein (Hint) domain"/>
    <property type="match status" value="1"/>
</dbReference>
<keyword evidence="17" id="KW-1185">Reference proteome</keyword>
<dbReference type="NCBIfam" id="TIGR01391">
    <property type="entry name" value="dnaG"/>
    <property type="match status" value="1"/>
</dbReference>
<dbReference type="InterPro" id="IPR006171">
    <property type="entry name" value="TOPRIM_dom"/>
</dbReference>
<evidence type="ECO:0000256" key="11">
    <source>
        <dbReference type="ARBA" id="ARBA00023000"/>
    </source>
</evidence>
<reference evidence="16 17" key="1">
    <citation type="submission" date="2019-01" db="EMBL/GenBank/DDBJ databases">
        <title>Novel species of Nocardioides.</title>
        <authorList>
            <person name="Liu Q."/>
            <person name="Xin Y.-H."/>
        </authorList>
    </citation>
    <scope>NUCLEOTIDE SEQUENCE [LARGE SCALE GENOMIC DNA]</scope>
    <source>
        <strain evidence="16 17">HLT3-15</strain>
    </source>
</reference>
<evidence type="ECO:0000256" key="8">
    <source>
        <dbReference type="ARBA" id="ARBA00022813"/>
    </source>
</evidence>
<dbReference type="Proteomes" id="UP000291838">
    <property type="component" value="Unassembled WGS sequence"/>
</dbReference>
<dbReference type="Gene3D" id="2.170.16.10">
    <property type="entry name" value="Hedgehog/Intein (Hint) domain"/>
    <property type="match status" value="1"/>
</dbReference>
<dbReference type="GO" id="GO:0005737">
    <property type="term" value="C:cytoplasm"/>
    <property type="evidence" value="ECO:0007669"/>
    <property type="project" value="TreeGrafter"/>
</dbReference>
<evidence type="ECO:0000256" key="6">
    <source>
        <dbReference type="ARBA" id="ARBA00022723"/>
    </source>
</evidence>
<accession>A0A4Q2RQX3</accession>
<feature type="region of interest" description="Disordered" evidence="14">
    <location>
        <begin position="751"/>
        <end position="786"/>
    </location>
</feature>
<dbReference type="InterPro" id="IPR002694">
    <property type="entry name" value="Znf_CHC2"/>
</dbReference>
<dbReference type="SMART" id="SM00766">
    <property type="entry name" value="DnaG_DnaB_bind"/>
    <property type="match status" value="1"/>
</dbReference>
<evidence type="ECO:0000259" key="15">
    <source>
        <dbReference type="PROSITE" id="PS50880"/>
    </source>
</evidence>
<dbReference type="Pfam" id="PF08275">
    <property type="entry name" value="DNAG_N"/>
    <property type="match status" value="1"/>
</dbReference>
<dbReference type="SUPFAM" id="SSF57783">
    <property type="entry name" value="Zinc beta-ribbon"/>
    <property type="match status" value="2"/>
</dbReference>
<proteinExistence type="predicted"/>
<keyword evidence="11" id="KW-0651">Protein splicing</keyword>
<evidence type="ECO:0000256" key="2">
    <source>
        <dbReference type="ARBA" id="ARBA00022515"/>
    </source>
</evidence>
<dbReference type="EMBL" id="SDWS01000006">
    <property type="protein sequence ID" value="RYB89633.1"/>
    <property type="molecule type" value="Genomic_DNA"/>
</dbReference>
<dbReference type="InterPro" id="IPR019475">
    <property type="entry name" value="DNA_primase_DnaB-bd"/>
</dbReference>
<dbReference type="InterPro" id="IPR004860">
    <property type="entry name" value="LAGLIDADG_dom"/>
</dbReference>
<evidence type="ECO:0000256" key="10">
    <source>
        <dbReference type="ARBA" id="ARBA00022842"/>
    </source>
</evidence>
<dbReference type="OrthoDB" id="9803773at2"/>
<dbReference type="SUPFAM" id="SSF56731">
    <property type="entry name" value="DNA primase core"/>
    <property type="match status" value="1"/>
</dbReference>
<dbReference type="Gene3D" id="3.90.980.10">
    <property type="entry name" value="DNA primase, catalytic core, N-terminal domain"/>
    <property type="match status" value="1"/>
</dbReference>
<dbReference type="SMART" id="SM00493">
    <property type="entry name" value="TOPRIM"/>
    <property type="match status" value="1"/>
</dbReference>
<dbReference type="InterPro" id="IPR037068">
    <property type="entry name" value="DNA_primase_core_N_sf"/>
</dbReference>
<dbReference type="InterPro" id="IPR013173">
    <property type="entry name" value="DNA_primase_DnaG_DnaB-bd_dom"/>
</dbReference>
<evidence type="ECO:0000313" key="16">
    <source>
        <dbReference type="EMBL" id="RYB89633.1"/>
    </source>
</evidence>
<dbReference type="InterPro" id="IPR013264">
    <property type="entry name" value="DNAG_N"/>
</dbReference>
<dbReference type="InterPro" id="IPR050219">
    <property type="entry name" value="DnaG_primase"/>
</dbReference>
<dbReference type="GO" id="GO:0003677">
    <property type="term" value="F:DNA binding"/>
    <property type="evidence" value="ECO:0007669"/>
    <property type="project" value="UniProtKB-KW"/>
</dbReference>
<keyword evidence="4" id="KW-0548">Nucleotidyltransferase</keyword>
<evidence type="ECO:0000256" key="14">
    <source>
        <dbReference type="SAM" id="MobiDB-lite"/>
    </source>
</evidence>
<keyword evidence="3" id="KW-0808">Transferase</keyword>
<dbReference type="PANTHER" id="PTHR30313:SF2">
    <property type="entry name" value="DNA PRIMASE"/>
    <property type="match status" value="1"/>
</dbReference>
<dbReference type="Pfam" id="PF13662">
    <property type="entry name" value="Toprim_4"/>
    <property type="match status" value="1"/>
</dbReference>
<dbReference type="Gene3D" id="3.10.28.10">
    <property type="entry name" value="Homing endonucleases"/>
    <property type="match status" value="1"/>
</dbReference>
<keyword evidence="12" id="KW-0238">DNA-binding</keyword>
<dbReference type="SUPFAM" id="SSF55608">
    <property type="entry name" value="Homing endonucleases"/>
    <property type="match status" value="1"/>
</dbReference>
<evidence type="ECO:0000256" key="7">
    <source>
        <dbReference type="ARBA" id="ARBA00022771"/>
    </source>
</evidence>
<dbReference type="GO" id="GO:0004519">
    <property type="term" value="F:endonuclease activity"/>
    <property type="evidence" value="ECO:0007669"/>
    <property type="project" value="InterPro"/>
</dbReference>
<comment type="caution">
    <text evidence="16">The sequence shown here is derived from an EMBL/GenBank/DDBJ whole genome shotgun (WGS) entry which is preliminary data.</text>
</comment>